<feature type="domain" description="Glycosyltransferase 2-like" evidence="6">
    <location>
        <begin position="18"/>
        <end position="188"/>
    </location>
</feature>
<dbReference type="InterPro" id="IPR029044">
    <property type="entry name" value="Nucleotide-diphossugar_trans"/>
</dbReference>
<evidence type="ECO:0000256" key="1">
    <source>
        <dbReference type="ARBA" id="ARBA00004776"/>
    </source>
</evidence>
<feature type="transmembrane region" description="Helical" evidence="5">
    <location>
        <begin position="261"/>
        <end position="282"/>
    </location>
</feature>
<sequence>MLVSEPSSIQNNKIQSVSVLIPTHNRDWLLKKTLDSLAQVEIPANLNLEVIITANACTDNTLNLLIEYQKTFPYTLKFFDEIQPGANIARNRCLQESQGEILAIVDDDVQFDKGWLLGLVEAFENFSVDIVGGRILLWWEAVKPPEWLNPQLEILLSAYDLGNQVIQVDLPGPIAANLAFRRHVYEQLGLMHTGIQNKNNKINRGDEVEYLYRAKKADFKAIYVPKALVHHWVSPNKLSSNFFKIAGLGFGNSRIYLQDKLTIFIFLKSLLGFSYLAFRYGVAMLLTQNSKNESAYLQNLYTCMVGVGGLQGTLDRLFAKTM</sequence>
<dbReference type="PANTHER" id="PTHR43179:SF12">
    <property type="entry name" value="GALACTOFURANOSYLTRANSFERASE GLFT2"/>
    <property type="match status" value="1"/>
</dbReference>
<name>A0ABR8F323_NOSLI</name>
<reference evidence="7 8" key="1">
    <citation type="journal article" date="2020" name="ISME J.">
        <title>Comparative genomics reveals insights into cyanobacterial evolution and habitat adaptation.</title>
        <authorList>
            <person name="Chen M.Y."/>
            <person name="Teng W.K."/>
            <person name="Zhao L."/>
            <person name="Hu C.X."/>
            <person name="Zhou Y.K."/>
            <person name="Han B.P."/>
            <person name="Song L.R."/>
            <person name="Shu W.S."/>
        </authorList>
    </citation>
    <scope>NUCLEOTIDE SEQUENCE [LARGE SCALE GENOMIC DNA]</scope>
    <source>
        <strain evidence="7 8">FACHB-391</strain>
    </source>
</reference>
<evidence type="ECO:0000256" key="2">
    <source>
        <dbReference type="ARBA" id="ARBA00006739"/>
    </source>
</evidence>
<dbReference type="EMBL" id="JACJTE010000038">
    <property type="protein sequence ID" value="MBD2563903.1"/>
    <property type="molecule type" value="Genomic_DNA"/>
</dbReference>
<evidence type="ECO:0000256" key="5">
    <source>
        <dbReference type="SAM" id="Phobius"/>
    </source>
</evidence>
<keyword evidence="8" id="KW-1185">Reference proteome</keyword>
<dbReference type="Proteomes" id="UP000604661">
    <property type="component" value="Unassembled WGS sequence"/>
</dbReference>
<keyword evidence="3" id="KW-0328">Glycosyltransferase</keyword>
<organism evidence="7 8">
    <name type="scientific">Nostoc linckia FACHB-391</name>
    <dbReference type="NCBI Taxonomy" id="2692906"/>
    <lineage>
        <taxon>Bacteria</taxon>
        <taxon>Bacillati</taxon>
        <taxon>Cyanobacteriota</taxon>
        <taxon>Cyanophyceae</taxon>
        <taxon>Nostocales</taxon>
        <taxon>Nostocaceae</taxon>
        <taxon>Nostoc</taxon>
    </lineage>
</organism>
<comment type="caution">
    <text evidence="7">The sequence shown here is derived from an EMBL/GenBank/DDBJ whole genome shotgun (WGS) entry which is preliminary data.</text>
</comment>
<evidence type="ECO:0000256" key="4">
    <source>
        <dbReference type="ARBA" id="ARBA00022679"/>
    </source>
</evidence>
<evidence type="ECO:0000259" key="6">
    <source>
        <dbReference type="Pfam" id="PF00535"/>
    </source>
</evidence>
<keyword evidence="5" id="KW-0472">Membrane</keyword>
<comment type="pathway">
    <text evidence="1">Cell wall biogenesis; cell wall polysaccharide biosynthesis.</text>
</comment>
<comment type="similarity">
    <text evidence="2">Belongs to the glycosyltransferase 2 family.</text>
</comment>
<keyword evidence="5" id="KW-1133">Transmembrane helix</keyword>
<evidence type="ECO:0000313" key="8">
    <source>
        <dbReference type="Proteomes" id="UP000604661"/>
    </source>
</evidence>
<keyword evidence="5" id="KW-0812">Transmembrane</keyword>
<dbReference type="SUPFAM" id="SSF53448">
    <property type="entry name" value="Nucleotide-diphospho-sugar transferases"/>
    <property type="match status" value="1"/>
</dbReference>
<protein>
    <submittedName>
        <fullName evidence="7">Glycosyltransferase</fullName>
    </submittedName>
</protein>
<proteinExistence type="inferred from homology"/>
<gene>
    <name evidence="7" type="ORF">H6G95_25515</name>
</gene>
<dbReference type="PANTHER" id="PTHR43179">
    <property type="entry name" value="RHAMNOSYLTRANSFERASE WBBL"/>
    <property type="match status" value="1"/>
</dbReference>
<dbReference type="RefSeq" id="WP_190897482.1">
    <property type="nucleotide sequence ID" value="NZ_JACJTE010000038.1"/>
</dbReference>
<dbReference type="Gene3D" id="3.90.550.10">
    <property type="entry name" value="Spore Coat Polysaccharide Biosynthesis Protein SpsA, Chain A"/>
    <property type="match status" value="1"/>
</dbReference>
<keyword evidence="4" id="KW-0808">Transferase</keyword>
<dbReference type="InterPro" id="IPR001173">
    <property type="entry name" value="Glyco_trans_2-like"/>
</dbReference>
<evidence type="ECO:0000313" key="7">
    <source>
        <dbReference type="EMBL" id="MBD2563903.1"/>
    </source>
</evidence>
<accession>A0ABR8F323</accession>
<dbReference type="Pfam" id="PF00535">
    <property type="entry name" value="Glycos_transf_2"/>
    <property type="match status" value="1"/>
</dbReference>
<evidence type="ECO:0000256" key="3">
    <source>
        <dbReference type="ARBA" id="ARBA00022676"/>
    </source>
</evidence>